<feature type="region of interest" description="Disordered" evidence="1">
    <location>
        <begin position="530"/>
        <end position="559"/>
    </location>
</feature>
<feature type="region of interest" description="Disordered" evidence="1">
    <location>
        <begin position="151"/>
        <end position="173"/>
    </location>
</feature>
<dbReference type="Proteomes" id="UP001154282">
    <property type="component" value="Unassembled WGS sequence"/>
</dbReference>
<proteinExistence type="predicted"/>
<gene>
    <name evidence="2" type="ORF">LITE_LOCUS43989</name>
</gene>
<dbReference type="AlphaFoldDB" id="A0AAV0QMS9"/>
<feature type="compositionally biased region" description="Polar residues" evidence="1">
    <location>
        <begin position="151"/>
        <end position="165"/>
    </location>
</feature>
<feature type="region of interest" description="Disordered" evidence="1">
    <location>
        <begin position="385"/>
        <end position="404"/>
    </location>
</feature>
<evidence type="ECO:0000256" key="1">
    <source>
        <dbReference type="SAM" id="MobiDB-lite"/>
    </source>
</evidence>
<feature type="compositionally biased region" description="Basic residues" evidence="1">
    <location>
        <begin position="549"/>
        <end position="559"/>
    </location>
</feature>
<dbReference type="EMBL" id="CAMGYJ010000010">
    <property type="protein sequence ID" value="CAI0546480.1"/>
    <property type="molecule type" value="Genomic_DNA"/>
</dbReference>
<feature type="region of interest" description="Disordered" evidence="1">
    <location>
        <begin position="239"/>
        <end position="300"/>
    </location>
</feature>
<feature type="compositionally biased region" description="Polar residues" evidence="1">
    <location>
        <begin position="385"/>
        <end position="402"/>
    </location>
</feature>
<feature type="compositionally biased region" description="Polar residues" evidence="1">
    <location>
        <begin position="539"/>
        <end position="548"/>
    </location>
</feature>
<reference evidence="2" key="1">
    <citation type="submission" date="2022-08" db="EMBL/GenBank/DDBJ databases">
        <authorList>
            <person name="Gutierrez-Valencia J."/>
        </authorList>
    </citation>
    <scope>NUCLEOTIDE SEQUENCE</scope>
</reference>
<accession>A0AAV0QMS9</accession>
<sequence>MSAGAPSEGLLVESRADDGVPASSFRRGSKFAYSTDFLLSMAVLDICQRLPCNFDCDVLRELDDRPKVRWQPKTGSEFARWDGNILSTSWRVSPESGILLKNLPDNVSLGKNTFESGILGKNNPESGVLGKNNPESGILGKNHHDGVILGKNTSESGTLGKNNPESGILGKGALLPAPEPMAVDSAPKIHEVSTCHLLTRSATPYRPPHLYRMDLHSGTEKVDIGSEKTFDSLRLRRTEVEKQRETSESLWSDLQVTQETQKNISDDQKENQDPSNATDPADSQKSGVEGSWTSEKLESKTGQTTMSCPYFLSWVKPSGNSMSKTDGKHGTVESPMDHATKLNEQPLTSIHSESNKATSQSHPSTSPSATKEIFHQQLHEWVNKATTCPNPSGQTTEPTQDNPEIDDAEYQDLVALLEEETTCQSTELRRSQDLSMLGFSEFDLGGQRPILASGDNDIVLPAEVDASSCSGKVLKGDDEHAAEVRTEQEASLDLAAADFHEKPHTSDEICWPEEDSLITVDDFVVCPVDETSRGEPSKKQSSCPQSLGSRRKPEKKMKTKKCVYVTQPMGPMICSPHPPPPPGMVPWLPVLPPLHPMHQMALYPAGMCSPFGNQVHIYTNLLASPDQNLGWPWFGNA</sequence>
<feature type="compositionally biased region" description="Polar residues" evidence="1">
    <location>
        <begin position="248"/>
        <end position="263"/>
    </location>
</feature>
<feature type="compositionally biased region" description="Polar residues" evidence="1">
    <location>
        <begin position="351"/>
        <end position="369"/>
    </location>
</feature>
<comment type="caution">
    <text evidence="2">The sequence shown here is derived from an EMBL/GenBank/DDBJ whole genome shotgun (WGS) entry which is preliminary data.</text>
</comment>
<feature type="region of interest" description="Disordered" evidence="1">
    <location>
        <begin position="351"/>
        <end position="371"/>
    </location>
</feature>
<feature type="compositionally biased region" description="Polar residues" evidence="1">
    <location>
        <begin position="273"/>
        <end position="300"/>
    </location>
</feature>
<name>A0AAV0QMS9_9ROSI</name>
<dbReference type="PANTHER" id="PTHR34802">
    <property type="entry name" value="CHORISMATE SYNTHASE"/>
    <property type="match status" value="1"/>
</dbReference>
<keyword evidence="3" id="KW-1185">Reference proteome</keyword>
<evidence type="ECO:0000313" key="2">
    <source>
        <dbReference type="EMBL" id="CAI0546480.1"/>
    </source>
</evidence>
<protein>
    <submittedName>
        <fullName evidence="2">Uncharacterized protein</fullName>
    </submittedName>
</protein>
<organism evidence="2 3">
    <name type="scientific">Linum tenue</name>
    <dbReference type="NCBI Taxonomy" id="586396"/>
    <lineage>
        <taxon>Eukaryota</taxon>
        <taxon>Viridiplantae</taxon>
        <taxon>Streptophyta</taxon>
        <taxon>Embryophyta</taxon>
        <taxon>Tracheophyta</taxon>
        <taxon>Spermatophyta</taxon>
        <taxon>Magnoliopsida</taxon>
        <taxon>eudicotyledons</taxon>
        <taxon>Gunneridae</taxon>
        <taxon>Pentapetalae</taxon>
        <taxon>rosids</taxon>
        <taxon>fabids</taxon>
        <taxon>Malpighiales</taxon>
        <taxon>Linaceae</taxon>
        <taxon>Linum</taxon>
    </lineage>
</organism>
<dbReference type="PANTHER" id="PTHR34802:SF1">
    <property type="entry name" value="CHORISMATE SYNTHASE"/>
    <property type="match status" value="1"/>
</dbReference>
<evidence type="ECO:0000313" key="3">
    <source>
        <dbReference type="Proteomes" id="UP001154282"/>
    </source>
</evidence>